<dbReference type="SUPFAM" id="SSF53448">
    <property type="entry name" value="Nucleotide-diphospho-sugar transferases"/>
    <property type="match status" value="1"/>
</dbReference>
<evidence type="ECO:0000313" key="2">
    <source>
        <dbReference type="EMBL" id="CCC53775.1"/>
    </source>
</evidence>
<dbReference type="Gene3D" id="1.25.40.180">
    <property type="match status" value="1"/>
</dbReference>
<dbReference type="PANTHER" id="PTHR45887:SF1">
    <property type="entry name" value="TRANSLATION INITIATION FACTOR EIF-2B SUBUNIT EPSILON"/>
    <property type="match status" value="1"/>
</dbReference>
<dbReference type="AlphaFoldDB" id="G0UD64"/>
<dbReference type="Gene3D" id="3.90.550.10">
    <property type="entry name" value="Spore Coat Polysaccharide Biosynthesis Protein SpsA, Chain A"/>
    <property type="match status" value="1"/>
</dbReference>
<dbReference type="InterPro" id="IPR051956">
    <property type="entry name" value="eIF2B_epsilon"/>
</dbReference>
<sequence>MDFSATRRGTDPSRRRHGHHFPVVIVGEVFGASSSTHPLAPVVPSEDVPFTLLPICDTPIIDYILENLAQNHVDEVFILLNSVSVPLTRLHLKNSRTARGRPWLECKDMKVHIVESVRTMTRLCDATAEIVEQNVIGQNSPFLFVPIDSLAVFTNLYDLFCMHVERTKTIKNYAATLLCTSVRAALNETLHNVLVENATLRSDGTVGAESQWDSQQVAGRLIQEAERRPLHVPLLPPNHLTLFTLQKSTGVVLSMSRLEERDKLSEPARIQFSEHERTSVRTDLLPTGFLFCSGGSLSLFAFPMADQHAFLVDLLAKHELWGNVFGIAEATAPTCVIRPINSLRTYIQANIDICSRRFFPLTREYRFVEARALYAVSPQCPSVYLHQVGARVLSSACGPFVVVGENVVVPSSVVVRGAVLSKGVSIGEGSVIIGCVLLDGATVGRGCMLRNCFVGCEAEISDDSELSNCVVDNCCVVGAHNAGRKAADGSVVAANGSVGTGKKSSNATGPNPATRSLAVGSCAAGSEGGLILQDVVIVSCNTPGAHHCAFGPGWCATPLVEPYSNAIVPTRELFVRDLVPRTNDGASDLSTDSESEYDNDKFTETVAALVDQALRDPSRIEHYMFQMKNSRLTFGRNNRDLCYVVTERLLYSVLQEPTVERGELLRRAFDLFKQWCRPFYNEVVTGNDEMQAIIEATCTSIGNTKCPLHKCGPALLECIYNNCDDDLYDERGYCIVSGESIVEFGERVSRMVEQSCSSDEDDSDDGDDESLDVRRENMLRVALSCKKFIADVHAFLEEEEEEVEEQP</sequence>
<dbReference type="SUPFAM" id="SSF51161">
    <property type="entry name" value="Trimeric LpxA-like enzymes"/>
    <property type="match status" value="1"/>
</dbReference>
<dbReference type="VEuPathDB" id="TriTrypDB:TvY486_1112590"/>
<dbReference type="GO" id="GO:0005085">
    <property type="term" value="F:guanyl-nucleotide exchange factor activity"/>
    <property type="evidence" value="ECO:0007669"/>
    <property type="project" value="TreeGrafter"/>
</dbReference>
<organism evidence="2">
    <name type="scientific">Trypanosoma vivax (strain Y486)</name>
    <dbReference type="NCBI Taxonomy" id="1055687"/>
    <lineage>
        <taxon>Eukaryota</taxon>
        <taxon>Discoba</taxon>
        <taxon>Euglenozoa</taxon>
        <taxon>Kinetoplastea</taxon>
        <taxon>Metakinetoplastina</taxon>
        <taxon>Trypanosomatida</taxon>
        <taxon>Trypanosomatidae</taxon>
        <taxon>Trypanosoma</taxon>
        <taxon>Duttonella</taxon>
    </lineage>
</organism>
<dbReference type="PANTHER" id="PTHR45887">
    <property type="entry name" value="TRANSLATION INITIATION FACTOR EIF-2B SUBUNIT EPSILON"/>
    <property type="match status" value="1"/>
</dbReference>
<dbReference type="InterPro" id="IPR056818">
    <property type="entry name" value="GlmU/GlgC-like_hexapep"/>
</dbReference>
<dbReference type="InterPro" id="IPR011004">
    <property type="entry name" value="Trimer_LpxA-like_sf"/>
</dbReference>
<dbReference type="Pfam" id="PF24894">
    <property type="entry name" value="Hexapep_GlmU"/>
    <property type="match status" value="1"/>
</dbReference>
<dbReference type="GO" id="GO:0003743">
    <property type="term" value="F:translation initiation factor activity"/>
    <property type="evidence" value="ECO:0007669"/>
    <property type="project" value="TreeGrafter"/>
</dbReference>
<dbReference type="GO" id="GO:0005851">
    <property type="term" value="C:eukaryotic translation initiation factor 2B complex"/>
    <property type="evidence" value="ECO:0007669"/>
    <property type="project" value="TreeGrafter"/>
</dbReference>
<dbReference type="Gene3D" id="2.160.10.10">
    <property type="entry name" value="Hexapeptide repeat proteins"/>
    <property type="match status" value="1"/>
</dbReference>
<reference evidence="2" key="1">
    <citation type="journal article" date="2012" name="Proc. Natl. Acad. Sci. U.S.A.">
        <title>Antigenic diversity is generated by distinct evolutionary mechanisms in African trypanosome species.</title>
        <authorList>
            <person name="Jackson A.P."/>
            <person name="Berry A."/>
            <person name="Aslett M."/>
            <person name="Allison H.C."/>
            <person name="Burton P."/>
            <person name="Vavrova-Anderson J."/>
            <person name="Brown R."/>
            <person name="Browne H."/>
            <person name="Corton N."/>
            <person name="Hauser H."/>
            <person name="Gamble J."/>
            <person name="Gilderthorp R."/>
            <person name="Marcello L."/>
            <person name="McQuillan J."/>
            <person name="Otto T.D."/>
            <person name="Quail M.A."/>
            <person name="Sanders M.J."/>
            <person name="van Tonder A."/>
            <person name="Ginger M.L."/>
            <person name="Field M.C."/>
            <person name="Barry J.D."/>
            <person name="Hertz-Fowler C."/>
            <person name="Berriman M."/>
        </authorList>
    </citation>
    <scope>NUCLEOTIDE SEQUENCE</scope>
    <source>
        <strain evidence="2">Y486</strain>
    </source>
</reference>
<protein>
    <recommendedName>
        <fullName evidence="1">Glucose-1-phosphate adenylyltransferase/Bifunctional protein GlmU-like C-terminal hexapeptide domain-containing protein</fullName>
    </recommendedName>
</protein>
<dbReference type="InterPro" id="IPR029044">
    <property type="entry name" value="Nucleotide-diphossugar_trans"/>
</dbReference>
<dbReference type="GO" id="GO:0031369">
    <property type="term" value="F:translation initiation factor binding"/>
    <property type="evidence" value="ECO:0007669"/>
    <property type="project" value="TreeGrafter"/>
</dbReference>
<dbReference type="EMBL" id="HE573027">
    <property type="protein sequence ID" value="CCC53775.1"/>
    <property type="molecule type" value="Genomic_DNA"/>
</dbReference>
<evidence type="ECO:0000259" key="1">
    <source>
        <dbReference type="Pfam" id="PF24894"/>
    </source>
</evidence>
<accession>G0UD64</accession>
<proteinExistence type="predicted"/>
<gene>
    <name evidence="2" type="ORF">TVY486_1112590</name>
</gene>
<feature type="domain" description="Glucose-1-phosphate adenylyltransferase/Bifunctional protein GlmU-like C-terminal hexapeptide" evidence="1">
    <location>
        <begin position="402"/>
        <end position="464"/>
    </location>
</feature>
<name>G0UD64_TRYVY</name>